<dbReference type="AlphaFoldDB" id="A0A6N6NL98"/>
<gene>
    <name evidence="6 9" type="primary">map</name>
    <name evidence="9" type="ORF">F8C90_06595</name>
</gene>
<feature type="binding site" evidence="6">
    <location>
        <position position="110"/>
    </location>
    <ligand>
        <name>a divalent metal cation</name>
        <dbReference type="ChEBI" id="CHEBI:60240"/>
        <label>1</label>
    </ligand>
</feature>
<sequence>MRANTVILKSPDEIDAMREAGRLSAKVLRILGEHAKPGVSTLELDELAEETIRSEGGIPAFKGYGGFPGSICASINDQIIHGIPSAKAILRDGDILSIDTGATVDGWVGDNAWTFPIGKVSDEKKKLLRVTEKCMWAGLDAARAGNHLGDIGHAIQSIAERAGFGVVRDYGGHGIGRDMHESPHIPNHGFRHWGLTLRVGMVLAIEPMINAGTHKFVTMPDGWLVCTKDGKPSAHFEKTVAITEDGPVVLTTEPDFKRPVSTESE</sequence>
<comment type="function">
    <text evidence="1 6">Removes the N-terminal methionine from nascent proteins. The N-terminal methionine is often cleaved when the second residue in the primary sequence is small and uncharged (Met-Ala-, Cys, Gly, Pro, Ser, Thr, or Val). Requires deformylation of the N(alpha)-formylated initiator methionine before it can be hydrolyzed.</text>
</comment>
<dbReference type="GO" id="GO:0006508">
    <property type="term" value="P:proteolysis"/>
    <property type="evidence" value="ECO:0007669"/>
    <property type="project" value="UniProtKB-KW"/>
</dbReference>
<comment type="similarity">
    <text evidence="6">Belongs to the peptidase M24A family. Methionine aminopeptidase type 1 subfamily.</text>
</comment>
<feature type="binding site" evidence="6">
    <location>
        <position position="99"/>
    </location>
    <ligand>
        <name>a divalent metal cation</name>
        <dbReference type="ChEBI" id="CHEBI:60240"/>
        <label>1</label>
    </ligand>
</feature>
<dbReference type="NCBIfam" id="TIGR00500">
    <property type="entry name" value="met_pdase_I"/>
    <property type="match status" value="1"/>
</dbReference>
<feature type="binding site" evidence="6">
    <location>
        <position position="237"/>
    </location>
    <ligand>
        <name>a divalent metal cation</name>
        <dbReference type="ChEBI" id="CHEBI:60240"/>
        <label>1</label>
    </ligand>
</feature>
<keyword evidence="4 6" id="KW-0479">Metal-binding</keyword>
<dbReference type="PRINTS" id="PR00599">
    <property type="entry name" value="MAPEPTIDASE"/>
</dbReference>
<name>A0A6N6NL98_9ACTN</name>
<dbReference type="Gene3D" id="3.90.230.10">
    <property type="entry name" value="Creatinase/methionine aminopeptidase superfamily"/>
    <property type="match status" value="1"/>
</dbReference>
<comment type="subunit">
    <text evidence="6">Monomer.</text>
</comment>
<dbReference type="CDD" id="cd01086">
    <property type="entry name" value="MetAP1"/>
    <property type="match status" value="1"/>
</dbReference>
<dbReference type="RefSeq" id="WP_158049734.1">
    <property type="nucleotide sequence ID" value="NZ_WAJR01000014.1"/>
</dbReference>
<evidence type="ECO:0000313" key="10">
    <source>
        <dbReference type="Proteomes" id="UP000468668"/>
    </source>
</evidence>
<dbReference type="InterPro" id="IPR001714">
    <property type="entry name" value="Pept_M24_MAP"/>
</dbReference>
<evidence type="ECO:0000256" key="4">
    <source>
        <dbReference type="ARBA" id="ARBA00022723"/>
    </source>
</evidence>
<evidence type="ECO:0000256" key="2">
    <source>
        <dbReference type="ARBA" id="ARBA00022438"/>
    </source>
</evidence>
<dbReference type="InterPro" id="IPR000994">
    <property type="entry name" value="Pept_M24"/>
</dbReference>
<dbReference type="SUPFAM" id="SSF55920">
    <property type="entry name" value="Creatinase/aminopeptidase"/>
    <property type="match status" value="1"/>
</dbReference>
<keyword evidence="5 6" id="KW-0378">Hydrolase</keyword>
<dbReference type="OrthoDB" id="9802055at2"/>
<dbReference type="EMBL" id="WAJR01000014">
    <property type="protein sequence ID" value="KAB1640318.1"/>
    <property type="molecule type" value="Genomic_DNA"/>
</dbReference>
<dbReference type="GO" id="GO:0004239">
    <property type="term" value="F:initiator methionyl aminopeptidase activity"/>
    <property type="evidence" value="ECO:0007669"/>
    <property type="project" value="UniProtKB-UniRule"/>
</dbReference>
<evidence type="ECO:0000259" key="8">
    <source>
        <dbReference type="Pfam" id="PF00557"/>
    </source>
</evidence>
<protein>
    <recommendedName>
        <fullName evidence="6 7">Methionine aminopeptidase</fullName>
        <shortName evidence="6">MAP</shortName>
        <shortName evidence="6">MetAP</shortName>
        <ecNumber evidence="6 7">3.4.11.18</ecNumber>
    </recommendedName>
    <alternativeName>
        <fullName evidence="6">Peptidase M</fullName>
    </alternativeName>
</protein>
<dbReference type="HAMAP" id="MF_01974">
    <property type="entry name" value="MetAP_1"/>
    <property type="match status" value="1"/>
</dbReference>
<dbReference type="InterPro" id="IPR002467">
    <property type="entry name" value="Pept_M24A_MAP1"/>
</dbReference>
<dbReference type="InterPro" id="IPR036005">
    <property type="entry name" value="Creatinase/aminopeptidase-like"/>
</dbReference>
<dbReference type="EC" id="3.4.11.18" evidence="6 7"/>
<comment type="cofactor">
    <cofactor evidence="6">
        <name>Co(2+)</name>
        <dbReference type="ChEBI" id="CHEBI:48828"/>
    </cofactor>
    <cofactor evidence="6">
        <name>Zn(2+)</name>
        <dbReference type="ChEBI" id="CHEBI:29105"/>
    </cofactor>
    <cofactor evidence="6">
        <name>Mn(2+)</name>
        <dbReference type="ChEBI" id="CHEBI:29035"/>
    </cofactor>
    <cofactor evidence="6">
        <name>Fe(2+)</name>
        <dbReference type="ChEBI" id="CHEBI:29033"/>
    </cofactor>
    <text evidence="6">Binds 2 divalent metal cations per subunit. Has a high-affinity and a low affinity metal-binding site. The true nature of the physiological cofactor is under debate. The enzyme is active with cobalt, zinc, manganese or divalent iron ions. Most likely, methionine aminopeptidases function as mononuclear Fe(2+)-metalloproteases under physiological conditions, and the catalytically relevant metal-binding site has been assigned to the histidine-containing high-affinity site.</text>
</comment>
<comment type="caution">
    <text evidence="9">The sequence shown here is derived from an EMBL/GenBank/DDBJ whole genome shotgun (WGS) entry which is preliminary data.</text>
</comment>
<feature type="binding site" evidence="6">
    <location>
        <position position="173"/>
    </location>
    <ligand>
        <name>a divalent metal cation</name>
        <dbReference type="ChEBI" id="CHEBI:60240"/>
        <label>2</label>
        <note>catalytic</note>
    </ligand>
</feature>
<evidence type="ECO:0000256" key="5">
    <source>
        <dbReference type="ARBA" id="ARBA00022801"/>
    </source>
</evidence>
<proteinExistence type="inferred from homology"/>
<dbReference type="PANTHER" id="PTHR43330">
    <property type="entry name" value="METHIONINE AMINOPEPTIDASE"/>
    <property type="match status" value="1"/>
</dbReference>
<dbReference type="Proteomes" id="UP000468668">
    <property type="component" value="Unassembled WGS sequence"/>
</dbReference>
<evidence type="ECO:0000256" key="3">
    <source>
        <dbReference type="ARBA" id="ARBA00022670"/>
    </source>
</evidence>
<accession>A0A6N6NL98</accession>
<dbReference type="GeneID" id="98658072"/>
<evidence type="ECO:0000256" key="7">
    <source>
        <dbReference type="RuleBase" id="RU003653"/>
    </source>
</evidence>
<feature type="binding site" evidence="6">
    <location>
        <position position="237"/>
    </location>
    <ligand>
        <name>a divalent metal cation</name>
        <dbReference type="ChEBI" id="CHEBI:60240"/>
        <label>2</label>
        <note>catalytic</note>
    </ligand>
</feature>
<dbReference type="Pfam" id="PF00557">
    <property type="entry name" value="Peptidase_M24"/>
    <property type="match status" value="1"/>
</dbReference>
<feature type="binding site" evidence="6">
    <location>
        <position position="180"/>
    </location>
    <ligand>
        <name>substrate</name>
    </ligand>
</feature>
<feature type="binding site" evidence="6">
    <location>
        <position position="206"/>
    </location>
    <ligand>
        <name>a divalent metal cation</name>
        <dbReference type="ChEBI" id="CHEBI:60240"/>
        <label>2</label>
        <note>catalytic</note>
    </ligand>
</feature>
<dbReference type="GO" id="GO:0046872">
    <property type="term" value="F:metal ion binding"/>
    <property type="evidence" value="ECO:0007669"/>
    <property type="project" value="UniProtKB-UniRule"/>
</dbReference>
<evidence type="ECO:0000256" key="1">
    <source>
        <dbReference type="ARBA" id="ARBA00002521"/>
    </source>
</evidence>
<evidence type="ECO:0000313" key="9">
    <source>
        <dbReference type="EMBL" id="KAB1640318.1"/>
    </source>
</evidence>
<dbReference type="PANTHER" id="PTHR43330:SF27">
    <property type="entry name" value="METHIONINE AMINOPEPTIDASE"/>
    <property type="match status" value="1"/>
</dbReference>
<keyword evidence="2 6" id="KW-0031">Aminopeptidase</keyword>
<feature type="binding site" evidence="6">
    <location>
        <position position="81"/>
    </location>
    <ligand>
        <name>substrate</name>
    </ligand>
</feature>
<dbReference type="GO" id="GO:0070006">
    <property type="term" value="F:metalloaminopeptidase activity"/>
    <property type="evidence" value="ECO:0007669"/>
    <property type="project" value="UniProtKB-UniRule"/>
</dbReference>
<comment type="catalytic activity">
    <reaction evidence="6 7">
        <text>Release of N-terminal amino acids, preferentially methionine, from peptides and arylamides.</text>
        <dbReference type="EC" id="3.4.11.18"/>
    </reaction>
</comment>
<keyword evidence="10" id="KW-1185">Reference proteome</keyword>
<dbReference type="PROSITE" id="PS00680">
    <property type="entry name" value="MAP_1"/>
    <property type="match status" value="1"/>
</dbReference>
<evidence type="ECO:0000256" key="6">
    <source>
        <dbReference type="HAMAP-Rule" id="MF_01974"/>
    </source>
</evidence>
<dbReference type="GO" id="GO:0005829">
    <property type="term" value="C:cytosol"/>
    <property type="evidence" value="ECO:0007669"/>
    <property type="project" value="TreeGrafter"/>
</dbReference>
<reference evidence="9 10" key="1">
    <citation type="submission" date="2019-09" db="EMBL/GenBank/DDBJ databases">
        <title>Whole genome shotgun sequencing (WGS) of Ellagibacter isourolithinifaciens DSM 104140(T) and Adlercreutzia muris DSM 29508(T).</title>
        <authorList>
            <person name="Stoll D.A."/>
            <person name="Danylec N."/>
            <person name="Huch M."/>
        </authorList>
    </citation>
    <scope>NUCLEOTIDE SEQUENCE [LARGE SCALE GENOMIC DNA]</scope>
    <source>
        <strain evidence="9 10">DSM 104140</strain>
    </source>
</reference>
<feature type="domain" description="Peptidase M24" evidence="8">
    <location>
        <begin position="16"/>
        <end position="244"/>
    </location>
</feature>
<keyword evidence="3 6" id="KW-0645">Protease</keyword>
<organism evidence="9 10">
    <name type="scientific">Ellagibacter isourolithinifaciens</name>
    <dbReference type="NCBI Taxonomy" id="2137581"/>
    <lineage>
        <taxon>Bacteria</taxon>
        <taxon>Bacillati</taxon>
        <taxon>Actinomycetota</taxon>
        <taxon>Coriobacteriia</taxon>
        <taxon>Eggerthellales</taxon>
        <taxon>Eggerthellaceae</taxon>
        <taxon>Ellagibacter</taxon>
    </lineage>
</organism>
<feature type="binding site" evidence="6">
    <location>
        <position position="110"/>
    </location>
    <ligand>
        <name>a divalent metal cation</name>
        <dbReference type="ChEBI" id="CHEBI:60240"/>
        <label>2</label>
        <note>catalytic</note>
    </ligand>
</feature>